<reference evidence="3" key="1">
    <citation type="journal article" date="2007" name="Science">
        <title>Draft genome of the filarial nematode parasite Brugia malayi.</title>
        <authorList>
            <person name="Ghedin E."/>
            <person name="Wang S."/>
            <person name="Spiro D."/>
            <person name="Caler E."/>
            <person name="Zhao Q."/>
            <person name="Crabtree J."/>
            <person name="Allen J.E."/>
            <person name="Delcher A.L."/>
            <person name="Guiliano D.B."/>
            <person name="Miranda-Saavedra D."/>
            <person name="Angiuoli S.V."/>
            <person name="Creasy T."/>
            <person name="Amedeo P."/>
            <person name="Haas B."/>
            <person name="El-Sayed N.M."/>
            <person name="Wortman J.R."/>
            <person name="Feldblyum T."/>
            <person name="Tallon L."/>
            <person name="Schatz M."/>
            <person name="Shumway M."/>
            <person name="Koo H."/>
            <person name="Salzberg S.L."/>
            <person name="Schobel S."/>
            <person name="Pertea M."/>
            <person name="Pop M."/>
            <person name="White O."/>
            <person name="Barton G.J."/>
            <person name="Carlow C.K."/>
            <person name="Crawford M.J."/>
            <person name="Daub J."/>
            <person name="Dimmic M.W."/>
            <person name="Estes C.F."/>
            <person name="Foster J.M."/>
            <person name="Ganatra M."/>
            <person name="Gregory W.F."/>
            <person name="Johnson N.M."/>
            <person name="Jin J."/>
            <person name="Komuniecki R."/>
            <person name="Korf I."/>
            <person name="Kumar S."/>
            <person name="Laney S."/>
            <person name="Li B.W."/>
            <person name="Li W."/>
            <person name="Lindblom T.H."/>
            <person name="Lustigman S."/>
            <person name="Ma D."/>
            <person name="Maina C.V."/>
            <person name="Martin D.M."/>
            <person name="McCarter J.P."/>
            <person name="McReynolds L."/>
            <person name="Mitreva M."/>
            <person name="Nutman T.B."/>
            <person name="Parkinson J."/>
            <person name="Peregrin-Alvarez J.M."/>
            <person name="Poole C."/>
            <person name="Ren Q."/>
            <person name="Saunders L."/>
            <person name="Sluder A.E."/>
            <person name="Smith K."/>
            <person name="Stanke M."/>
            <person name="Unnasch T.R."/>
            <person name="Ware J."/>
            <person name="Wei A.D."/>
            <person name="Weil G."/>
            <person name="Williams D.J."/>
            <person name="Zhang Y."/>
            <person name="Williams S.A."/>
            <person name="Fraser-Liggett C."/>
            <person name="Slatko B."/>
            <person name="Blaxter M.L."/>
            <person name="Scott A.L."/>
        </authorList>
    </citation>
    <scope>NUCLEOTIDE SEQUENCE</scope>
    <source>
        <strain evidence="3">FR3</strain>
    </source>
</reference>
<sequence>MRINPLRLLSFISLLVTAKTQRSIIITHWLGKGTRNVKHETIANNILDSDGNIIPQTSNGRKDVNDRMIYDCTDIMGKIRQNGEEYERPNGRFKYKCNNGIEIITACIGSERTSKAIIKIGETLTKDGFWHKCIHHANNETAIYTEEAACNVNDKLYHIDDEIRSQFLLMKCTENGYKIIGCYYTDKNKKIIDMKLDSVSETNDTIHHCEDNNNNIQYYTTAIGCVKYGKKHKEGEKFARNHLRYECKNGIVDIIGCYMDEIGRNIEIGDIIVEKHMLYKCSFESGEVKYEQYPCGLNGTPSCEISQRQQGPIKKPTISKLSPSFGALSIAQYINRGNDKIITNSNGMKLEFMQLPSRII</sequence>
<accession>A0A8L7SKJ2</accession>
<evidence type="ECO:0000256" key="1">
    <source>
        <dbReference type="SAM" id="SignalP"/>
    </source>
</evidence>
<dbReference type="InterPro" id="IPR040282">
    <property type="entry name" value="Mig-18-like"/>
</dbReference>
<feature type="domain" description="Abnormal cell migration protein 18-like fibronectin type I" evidence="2">
    <location>
        <begin position="72"/>
        <end position="139"/>
    </location>
</feature>
<evidence type="ECO:0000313" key="3">
    <source>
        <dbReference type="Proteomes" id="UP000006672"/>
    </source>
</evidence>
<protein>
    <recommendedName>
        <fullName evidence="2">Abnormal cell migration protein 18-like fibronectin type I domain-containing protein</fullName>
    </recommendedName>
</protein>
<proteinExistence type="predicted"/>
<reference evidence="4" key="2">
    <citation type="submission" date="2022-04" db="UniProtKB">
        <authorList>
            <consortium name="WormBaseParasite"/>
        </authorList>
    </citation>
    <scope>IDENTIFICATION</scope>
</reference>
<dbReference type="InterPro" id="IPR055119">
    <property type="entry name" value="Mig18_Fn1"/>
</dbReference>
<feature type="signal peptide" evidence="1">
    <location>
        <begin position="1"/>
        <end position="20"/>
    </location>
</feature>
<keyword evidence="1" id="KW-0732">Signal</keyword>
<feature type="domain" description="Abnormal cell migration protein 18-like fibronectin type I" evidence="2">
    <location>
        <begin position="224"/>
        <end position="285"/>
    </location>
</feature>
<feature type="domain" description="Abnormal cell migration protein 18-like fibronectin type I" evidence="2">
    <location>
        <begin position="149"/>
        <end position="215"/>
    </location>
</feature>
<keyword evidence="3" id="KW-1185">Reference proteome</keyword>
<dbReference type="Pfam" id="PF23003">
    <property type="entry name" value="Fn1_2"/>
    <property type="match status" value="3"/>
</dbReference>
<dbReference type="WBParaSite" id="Bm10315.1">
    <property type="protein sequence ID" value="Bm10315.1"/>
    <property type="gene ID" value="WBGene00230576"/>
</dbReference>
<dbReference type="Proteomes" id="UP000006672">
    <property type="component" value="Unassembled WGS sequence"/>
</dbReference>
<dbReference type="PANTHER" id="PTHR35572">
    <property type="entry name" value="PROTEIN CBG04538-RELATED"/>
    <property type="match status" value="1"/>
</dbReference>
<dbReference type="AlphaFoldDB" id="A0A8L7SKJ2"/>
<evidence type="ECO:0000259" key="2">
    <source>
        <dbReference type="Pfam" id="PF23003"/>
    </source>
</evidence>
<name>A0A8L7SKJ2_BRUMA</name>
<organism evidence="3 4">
    <name type="scientific">Brugia malayi</name>
    <name type="common">Filarial nematode worm</name>
    <dbReference type="NCBI Taxonomy" id="6279"/>
    <lineage>
        <taxon>Eukaryota</taxon>
        <taxon>Metazoa</taxon>
        <taxon>Ecdysozoa</taxon>
        <taxon>Nematoda</taxon>
        <taxon>Chromadorea</taxon>
        <taxon>Rhabditida</taxon>
        <taxon>Spirurina</taxon>
        <taxon>Spiruromorpha</taxon>
        <taxon>Filarioidea</taxon>
        <taxon>Onchocercidae</taxon>
        <taxon>Brugia</taxon>
    </lineage>
</organism>
<feature type="chain" id="PRO_5035459577" description="Abnormal cell migration protein 18-like fibronectin type I domain-containing protein" evidence="1">
    <location>
        <begin position="21"/>
        <end position="360"/>
    </location>
</feature>
<evidence type="ECO:0000313" key="4">
    <source>
        <dbReference type="WBParaSite" id="Bm10315.1"/>
    </source>
</evidence>